<protein>
    <recommendedName>
        <fullName evidence="3">CCHC-type domain-containing protein</fullName>
    </recommendedName>
</protein>
<dbReference type="OrthoDB" id="694535at2759"/>
<keyword evidence="1" id="KW-0863">Zinc-finger</keyword>
<dbReference type="Proteomes" id="UP001164776">
    <property type="component" value="Unassembled WGS sequence"/>
</dbReference>
<keyword evidence="5" id="KW-1185">Reference proteome</keyword>
<proteinExistence type="predicted"/>
<gene>
    <name evidence="4" type="ORF">BS78_K193200</name>
</gene>
<reference evidence="4 5" key="1">
    <citation type="submission" date="2022-10" db="EMBL/GenBank/DDBJ databases">
        <title>WGS assembly of Paspalum vaginatum 540-79.</title>
        <authorList>
            <person name="Sun G."/>
            <person name="Wase N."/>
            <person name="Shu S."/>
            <person name="Jenkins J."/>
            <person name="Zhou B."/>
            <person name="Torres-Rodriguez J."/>
            <person name="Chen C."/>
            <person name="Sandor L."/>
            <person name="Plott C."/>
            <person name="Yoshinga Y."/>
            <person name="Daum C."/>
            <person name="Qi P."/>
            <person name="Barry K."/>
            <person name="Lipzen A."/>
            <person name="Berry L."/>
            <person name="Pedersen C."/>
            <person name="Gottilla T."/>
            <person name="Foltz A."/>
            <person name="Yu H."/>
            <person name="O'Malley R."/>
            <person name="Zhang C."/>
            <person name="Devos K."/>
            <person name="Sigmon B."/>
            <person name="Yu B."/>
            <person name="Obata T."/>
            <person name="Schmutz J."/>
            <person name="Schnable J."/>
        </authorList>
    </citation>
    <scope>NUCLEOTIDE SEQUENCE [LARGE SCALE GENOMIC DNA]</scope>
    <source>
        <strain evidence="5">cv. 540-79</strain>
    </source>
</reference>
<evidence type="ECO:0000313" key="4">
    <source>
        <dbReference type="EMBL" id="KAJ1255529.1"/>
    </source>
</evidence>
<keyword evidence="1" id="KW-0862">Zinc</keyword>
<evidence type="ECO:0000313" key="5">
    <source>
        <dbReference type="Proteomes" id="UP001164776"/>
    </source>
</evidence>
<dbReference type="InterPro" id="IPR001878">
    <property type="entry name" value="Znf_CCHC"/>
</dbReference>
<feature type="domain" description="CCHC-type" evidence="3">
    <location>
        <begin position="257"/>
        <end position="272"/>
    </location>
</feature>
<dbReference type="InterPro" id="IPR025314">
    <property type="entry name" value="DUF4219"/>
</dbReference>
<feature type="compositionally biased region" description="Basic and acidic residues" evidence="2">
    <location>
        <begin position="195"/>
        <end position="219"/>
    </location>
</feature>
<dbReference type="GO" id="GO:0008270">
    <property type="term" value="F:zinc ion binding"/>
    <property type="evidence" value="ECO:0007669"/>
    <property type="project" value="UniProtKB-KW"/>
</dbReference>
<dbReference type="SUPFAM" id="SSF57756">
    <property type="entry name" value="Retrovirus zinc finger-like domains"/>
    <property type="match status" value="1"/>
</dbReference>
<keyword evidence="1" id="KW-0479">Metal-binding</keyword>
<evidence type="ECO:0000256" key="1">
    <source>
        <dbReference type="PROSITE-ProRule" id="PRU00047"/>
    </source>
</evidence>
<dbReference type="EMBL" id="MU629685">
    <property type="protein sequence ID" value="KAJ1255529.1"/>
    <property type="molecule type" value="Genomic_DNA"/>
</dbReference>
<evidence type="ECO:0000256" key="2">
    <source>
        <dbReference type="SAM" id="MobiDB-lite"/>
    </source>
</evidence>
<sequence>MSKEPETLESSRGGDATSERVVSSNAIELLLLTKANYHEWALVIQVSLEAMKLWDAVEKVCNERARDRRVLAAILPAVLTVMKAGLAVKATTKEAWEAVRLMQVGDDRVKAASAQRLWKEFENFGSTTVLRVISRKFKQVDVAIEMLTDLNTATIEELIGRLRMAKDADKEDVQEVAEEAGRLYLTEEQWEAWHRQRNKERTHSGDGRRGGYGGDKRSSGDNNGGGNHDERSEIDDDSSSVASGSNHLRGHRNCGQCYECSEIGHIDRWCRERKKKETALLADADTLALL</sequence>
<accession>A0A9W7XAV4</accession>
<dbReference type="InterPro" id="IPR036875">
    <property type="entry name" value="Znf_CCHC_sf"/>
</dbReference>
<name>A0A9W7XAV4_9POAL</name>
<dbReference type="GO" id="GO:0003676">
    <property type="term" value="F:nucleic acid binding"/>
    <property type="evidence" value="ECO:0007669"/>
    <property type="project" value="InterPro"/>
</dbReference>
<evidence type="ECO:0000259" key="3">
    <source>
        <dbReference type="PROSITE" id="PS50158"/>
    </source>
</evidence>
<comment type="caution">
    <text evidence="4">The sequence shown here is derived from an EMBL/GenBank/DDBJ whole genome shotgun (WGS) entry which is preliminary data.</text>
</comment>
<dbReference type="AlphaFoldDB" id="A0A9W7XAV4"/>
<feature type="region of interest" description="Disordered" evidence="2">
    <location>
        <begin position="195"/>
        <end position="250"/>
    </location>
</feature>
<organism evidence="4 5">
    <name type="scientific">Paspalum vaginatum</name>
    <name type="common">seashore paspalum</name>
    <dbReference type="NCBI Taxonomy" id="158149"/>
    <lineage>
        <taxon>Eukaryota</taxon>
        <taxon>Viridiplantae</taxon>
        <taxon>Streptophyta</taxon>
        <taxon>Embryophyta</taxon>
        <taxon>Tracheophyta</taxon>
        <taxon>Spermatophyta</taxon>
        <taxon>Magnoliopsida</taxon>
        <taxon>Liliopsida</taxon>
        <taxon>Poales</taxon>
        <taxon>Poaceae</taxon>
        <taxon>PACMAD clade</taxon>
        <taxon>Panicoideae</taxon>
        <taxon>Andropogonodae</taxon>
        <taxon>Paspaleae</taxon>
        <taxon>Paspalinae</taxon>
        <taxon>Paspalum</taxon>
    </lineage>
</organism>
<dbReference type="PROSITE" id="PS50158">
    <property type="entry name" value="ZF_CCHC"/>
    <property type="match status" value="1"/>
</dbReference>
<dbReference type="Pfam" id="PF13961">
    <property type="entry name" value="DUF4219"/>
    <property type="match status" value="1"/>
</dbReference>